<evidence type="ECO:0000313" key="1">
    <source>
        <dbReference type="EMBL" id="HCC41860.1"/>
    </source>
</evidence>
<dbReference type="InterPro" id="IPR017853">
    <property type="entry name" value="GH"/>
</dbReference>
<dbReference type="SUPFAM" id="SSF51445">
    <property type="entry name" value="(Trans)glycosidases"/>
    <property type="match status" value="1"/>
</dbReference>
<sequence>MKHIPLKNGFVSVVVASILAVLLLSSVTFLAKKGYESLDKEPSVLGAEDIRVTIDLNTPTMKSDFNVGVTHTQYTVGTGSSTAEVSGRELLKNGLTYANAHVHGWGVGPINETPGQPFNWSTLDARVNLMRMTGSTMVITFCCGPTWMVDPNWTSGTDWTKLEYGILPEHEQDYANLAKEVALRYPDVKYFQVWNEMKGLWNSSTNNWDYQRYTSLYNKIWDTVKAVRPDANIGGPYLKIEGSGGNTDLGLASHWYTNKPITSRNREVIEYWMANKRGADFITIDRNSIDGDENWSDYPEDKRIKLTHWFGDVIRQIKTYSGYKGEPIWMAEDYIWKNADTFQPTNEYQAAALASMLYHEMTGGGAVSLRWGPMKSGSLNKENLFTDTRVSGGGQALPAYAVYKYFHDYFGPNTQLFQATSSFPDVEVVSSASKTLLINKTPSPLNLLINNVVPVSLAAYEVKLMDTPTSAPTASPDTTAPTVSLVSPQEGAVVSGVVAVSAEASDNTGVIKVEFYVDGSLSNTDTAAPYSFSWDTSASTDGAHTLGARAHDSSNNSTAAIPVSVSTLNTVSDTTPTTTPVATITITNPTDGSVVKRSSSIKIDTTVSDYSTIAKTEFLVNAVIKCTDTSYPYSCTWKVPGRKNEMYRLVVKLYDSAGNTVMSTPVTVTAK</sequence>
<organism evidence="1 2">
    <name type="scientific">candidate division WWE3 bacterium</name>
    <dbReference type="NCBI Taxonomy" id="2053526"/>
    <lineage>
        <taxon>Bacteria</taxon>
        <taxon>Katanobacteria</taxon>
    </lineage>
</organism>
<dbReference type="Proteomes" id="UP000263336">
    <property type="component" value="Unassembled WGS sequence"/>
</dbReference>
<reference evidence="1 2" key="1">
    <citation type="journal article" date="2018" name="Nat. Biotechnol.">
        <title>A standardized bacterial taxonomy based on genome phylogeny substantially revises the tree of life.</title>
        <authorList>
            <person name="Parks D.H."/>
            <person name="Chuvochina M."/>
            <person name="Waite D.W."/>
            <person name="Rinke C."/>
            <person name="Skarshewski A."/>
            <person name="Chaumeil P.A."/>
            <person name="Hugenholtz P."/>
        </authorList>
    </citation>
    <scope>NUCLEOTIDE SEQUENCE [LARGE SCALE GENOMIC DNA]</scope>
    <source>
        <strain evidence="1">UBA11701</strain>
    </source>
</reference>
<name>A0A3D0ZNJ8_UNCKA</name>
<gene>
    <name evidence="1" type="ORF">DEP93_00100</name>
</gene>
<dbReference type="Gene3D" id="3.20.20.80">
    <property type="entry name" value="Glycosidases"/>
    <property type="match status" value="1"/>
</dbReference>
<proteinExistence type="predicted"/>
<dbReference type="GO" id="GO:0004553">
    <property type="term" value="F:hydrolase activity, hydrolyzing O-glycosyl compounds"/>
    <property type="evidence" value="ECO:0007669"/>
    <property type="project" value="TreeGrafter"/>
</dbReference>
<evidence type="ECO:0000313" key="2">
    <source>
        <dbReference type="Proteomes" id="UP000263336"/>
    </source>
</evidence>
<dbReference type="InterPro" id="IPR051923">
    <property type="entry name" value="Glycosyl_Hydrolase_39"/>
</dbReference>
<comment type="caution">
    <text evidence="1">The sequence shown here is derived from an EMBL/GenBank/DDBJ whole genome shotgun (WGS) entry which is preliminary data.</text>
</comment>
<dbReference type="InterPro" id="IPR013783">
    <property type="entry name" value="Ig-like_fold"/>
</dbReference>
<dbReference type="AlphaFoldDB" id="A0A3D0ZNJ8"/>
<protein>
    <submittedName>
        <fullName evidence="1">Uncharacterized protein</fullName>
    </submittedName>
</protein>
<accession>A0A3D0ZNJ8</accession>
<dbReference type="Gene3D" id="2.60.40.10">
    <property type="entry name" value="Immunoglobulins"/>
    <property type="match status" value="2"/>
</dbReference>
<dbReference type="PANTHER" id="PTHR12631:SF10">
    <property type="entry name" value="BETA-XYLOSIDASE-LIKE PROTEIN-RELATED"/>
    <property type="match status" value="1"/>
</dbReference>
<dbReference type="EMBL" id="DOZN01000001">
    <property type="protein sequence ID" value="HCC41860.1"/>
    <property type="molecule type" value="Genomic_DNA"/>
</dbReference>
<dbReference type="Pfam" id="PF17957">
    <property type="entry name" value="Big_7"/>
    <property type="match status" value="2"/>
</dbReference>
<dbReference type="PANTHER" id="PTHR12631">
    <property type="entry name" value="ALPHA-L-IDURONIDASE"/>
    <property type="match status" value="1"/>
</dbReference>